<gene>
    <name evidence="6" type="ORF">MNBD_GAMMA10-1858</name>
</gene>
<keyword evidence="5" id="KW-0676">Redox-active center</keyword>
<sequence>MISMHEKDTLHRFILEHTHVRGERVQLNATWQAVLERYNYPDNVERILGEAFAACALLSATIKYEGSLILQIRGDGPLHLLVVQATSAGTLRGLARYKGDVPEQGLNAIFGEGQMVMTIEPPEGEPYQGIIALQGEHIKDAIENYFLQSEQLNTRLWLASDHQQCAGFLLQELPQTSSHPTAQTQRENSWEHALHLADTIKPEELLTLPTEQILHRLFHEDDVRLFEAAPLRFSCACSHERIGKMILALGQAEAREIIHEQGKIQVDCEFCNAQYRFNKQETEQLFSDNNTSPSTTHH</sequence>
<dbReference type="Gene3D" id="3.55.30.10">
    <property type="entry name" value="Hsp33 domain"/>
    <property type="match status" value="1"/>
</dbReference>
<keyword evidence="2" id="KW-0862">Zinc</keyword>
<dbReference type="GO" id="GO:0044183">
    <property type="term" value="F:protein folding chaperone"/>
    <property type="evidence" value="ECO:0007669"/>
    <property type="project" value="TreeGrafter"/>
</dbReference>
<dbReference type="SUPFAM" id="SSF118352">
    <property type="entry name" value="HSP33 redox switch-like"/>
    <property type="match status" value="1"/>
</dbReference>
<dbReference type="InterPro" id="IPR016154">
    <property type="entry name" value="Heat_shock_Hsp33_C"/>
</dbReference>
<dbReference type="InterPro" id="IPR000397">
    <property type="entry name" value="Heat_shock_Hsp33"/>
</dbReference>
<dbReference type="NCBIfam" id="NF001033">
    <property type="entry name" value="PRK00114.1"/>
    <property type="match status" value="1"/>
</dbReference>
<name>A0A3B0XN64_9ZZZZ</name>
<dbReference type="Gene3D" id="3.90.1280.10">
    <property type="entry name" value="HSP33 redox switch-like"/>
    <property type="match status" value="1"/>
</dbReference>
<dbReference type="Pfam" id="PF01430">
    <property type="entry name" value="HSP33"/>
    <property type="match status" value="1"/>
</dbReference>
<reference evidence="6" key="1">
    <citation type="submission" date="2018-06" db="EMBL/GenBank/DDBJ databases">
        <authorList>
            <person name="Zhirakovskaya E."/>
        </authorList>
    </citation>
    <scope>NUCLEOTIDE SEQUENCE</scope>
</reference>
<dbReference type="EMBL" id="UOFJ01000456">
    <property type="protein sequence ID" value="VAW69728.1"/>
    <property type="molecule type" value="Genomic_DNA"/>
</dbReference>
<dbReference type="PIRSF" id="PIRSF005261">
    <property type="entry name" value="Heat_shock_Hsp33"/>
    <property type="match status" value="1"/>
</dbReference>
<evidence type="ECO:0000313" key="6">
    <source>
        <dbReference type="EMBL" id="VAW69728.1"/>
    </source>
</evidence>
<protein>
    <submittedName>
        <fullName evidence="6">33 kDa chaperonin HslO</fullName>
    </submittedName>
</protein>
<dbReference type="InterPro" id="IPR016153">
    <property type="entry name" value="Heat_shock_Hsp33_N"/>
</dbReference>
<dbReference type="Gene3D" id="1.10.287.480">
    <property type="entry name" value="helix hairpin bin"/>
    <property type="match status" value="1"/>
</dbReference>
<evidence type="ECO:0000256" key="1">
    <source>
        <dbReference type="ARBA" id="ARBA00022490"/>
    </source>
</evidence>
<keyword evidence="1" id="KW-0963">Cytoplasm</keyword>
<dbReference type="GO" id="GO:0005737">
    <property type="term" value="C:cytoplasm"/>
    <property type="evidence" value="ECO:0007669"/>
    <property type="project" value="InterPro"/>
</dbReference>
<evidence type="ECO:0000256" key="5">
    <source>
        <dbReference type="ARBA" id="ARBA00023284"/>
    </source>
</evidence>
<dbReference type="PANTHER" id="PTHR30111">
    <property type="entry name" value="33 KDA CHAPERONIN"/>
    <property type="match status" value="1"/>
</dbReference>
<evidence type="ECO:0000256" key="4">
    <source>
        <dbReference type="ARBA" id="ARBA00023186"/>
    </source>
</evidence>
<keyword evidence="3" id="KW-1015">Disulfide bond</keyword>
<accession>A0A3B0XN64</accession>
<dbReference type="PANTHER" id="PTHR30111:SF1">
    <property type="entry name" value="33 KDA CHAPERONIN"/>
    <property type="match status" value="1"/>
</dbReference>
<dbReference type="AlphaFoldDB" id="A0A3B0XN64"/>
<dbReference type="SUPFAM" id="SSF64397">
    <property type="entry name" value="Hsp33 domain"/>
    <property type="match status" value="1"/>
</dbReference>
<dbReference type="CDD" id="cd00498">
    <property type="entry name" value="Hsp33"/>
    <property type="match status" value="1"/>
</dbReference>
<proteinExistence type="inferred from homology"/>
<dbReference type="GO" id="GO:0042026">
    <property type="term" value="P:protein refolding"/>
    <property type="evidence" value="ECO:0007669"/>
    <property type="project" value="TreeGrafter"/>
</dbReference>
<evidence type="ECO:0000256" key="3">
    <source>
        <dbReference type="ARBA" id="ARBA00023157"/>
    </source>
</evidence>
<organism evidence="6">
    <name type="scientific">hydrothermal vent metagenome</name>
    <dbReference type="NCBI Taxonomy" id="652676"/>
    <lineage>
        <taxon>unclassified sequences</taxon>
        <taxon>metagenomes</taxon>
        <taxon>ecological metagenomes</taxon>
    </lineage>
</organism>
<dbReference type="InterPro" id="IPR023212">
    <property type="entry name" value="Hsp33_helix_hairpin_bin_dom_sf"/>
</dbReference>
<dbReference type="HAMAP" id="MF_00117">
    <property type="entry name" value="HslO"/>
    <property type="match status" value="1"/>
</dbReference>
<dbReference type="GO" id="GO:0051082">
    <property type="term" value="F:unfolded protein binding"/>
    <property type="evidence" value="ECO:0007669"/>
    <property type="project" value="InterPro"/>
</dbReference>
<evidence type="ECO:0000256" key="2">
    <source>
        <dbReference type="ARBA" id="ARBA00022833"/>
    </source>
</evidence>
<keyword evidence="4" id="KW-0143">Chaperone</keyword>